<dbReference type="AlphaFoldDB" id="A0A9P9DIF4"/>
<evidence type="ECO:0000313" key="2">
    <source>
        <dbReference type="EMBL" id="KAH7119738.1"/>
    </source>
</evidence>
<organism evidence="2 3">
    <name type="scientific">Dendryphion nanum</name>
    <dbReference type="NCBI Taxonomy" id="256645"/>
    <lineage>
        <taxon>Eukaryota</taxon>
        <taxon>Fungi</taxon>
        <taxon>Dikarya</taxon>
        <taxon>Ascomycota</taxon>
        <taxon>Pezizomycotina</taxon>
        <taxon>Dothideomycetes</taxon>
        <taxon>Pleosporomycetidae</taxon>
        <taxon>Pleosporales</taxon>
        <taxon>Torulaceae</taxon>
        <taxon>Dendryphion</taxon>
    </lineage>
</organism>
<protein>
    <submittedName>
        <fullName evidence="2">Uncharacterized protein</fullName>
    </submittedName>
</protein>
<keyword evidence="3" id="KW-1185">Reference proteome</keyword>
<feature type="region of interest" description="Disordered" evidence="1">
    <location>
        <begin position="1"/>
        <end position="36"/>
    </location>
</feature>
<dbReference type="EMBL" id="JAGMWT010000011">
    <property type="protein sequence ID" value="KAH7119738.1"/>
    <property type="molecule type" value="Genomic_DNA"/>
</dbReference>
<feature type="compositionally biased region" description="Basic and acidic residues" evidence="1">
    <location>
        <begin position="1"/>
        <end position="12"/>
    </location>
</feature>
<evidence type="ECO:0000256" key="1">
    <source>
        <dbReference type="SAM" id="MobiDB-lite"/>
    </source>
</evidence>
<dbReference type="Proteomes" id="UP000700596">
    <property type="component" value="Unassembled WGS sequence"/>
</dbReference>
<accession>A0A9P9DIF4</accession>
<gene>
    <name evidence="2" type="ORF">B0J11DRAFT_68878</name>
</gene>
<reference evidence="2" key="1">
    <citation type="journal article" date="2021" name="Nat. Commun.">
        <title>Genetic determinants of endophytism in the Arabidopsis root mycobiome.</title>
        <authorList>
            <person name="Mesny F."/>
            <person name="Miyauchi S."/>
            <person name="Thiergart T."/>
            <person name="Pickel B."/>
            <person name="Atanasova L."/>
            <person name="Karlsson M."/>
            <person name="Huettel B."/>
            <person name="Barry K.W."/>
            <person name="Haridas S."/>
            <person name="Chen C."/>
            <person name="Bauer D."/>
            <person name="Andreopoulos W."/>
            <person name="Pangilinan J."/>
            <person name="LaButti K."/>
            <person name="Riley R."/>
            <person name="Lipzen A."/>
            <person name="Clum A."/>
            <person name="Drula E."/>
            <person name="Henrissat B."/>
            <person name="Kohler A."/>
            <person name="Grigoriev I.V."/>
            <person name="Martin F.M."/>
            <person name="Hacquard S."/>
        </authorList>
    </citation>
    <scope>NUCLEOTIDE SEQUENCE</scope>
    <source>
        <strain evidence="2">MPI-CAGE-CH-0243</strain>
    </source>
</reference>
<evidence type="ECO:0000313" key="3">
    <source>
        <dbReference type="Proteomes" id="UP000700596"/>
    </source>
</evidence>
<proteinExistence type="predicted"/>
<feature type="compositionally biased region" description="Low complexity" evidence="1">
    <location>
        <begin position="13"/>
        <end position="23"/>
    </location>
</feature>
<sequence>MSRQLTKQEAHHQQLAQQQEQQQYARDVETHEHKASANASQLIKTCHQAGLNLNLFGALSGALSSKSKKTTHKNADGSEVSVEDRHDQAMANGYAQGQAQAYAQGNAEQMSRAQKGTEIGQAQGQKRVAAKEKMEMEMDGIGVVFFRI</sequence>
<dbReference type="OrthoDB" id="3797485at2759"/>
<comment type="caution">
    <text evidence="2">The sequence shown here is derived from an EMBL/GenBank/DDBJ whole genome shotgun (WGS) entry which is preliminary data.</text>
</comment>
<name>A0A9P9DIF4_9PLEO</name>
<feature type="region of interest" description="Disordered" evidence="1">
    <location>
        <begin position="63"/>
        <end position="85"/>
    </location>
</feature>
<feature type="compositionally biased region" description="Basic and acidic residues" evidence="1">
    <location>
        <begin position="26"/>
        <end position="35"/>
    </location>
</feature>